<gene>
    <name evidence="2" type="ORF">K4G66_19265</name>
</gene>
<protein>
    <submittedName>
        <fullName evidence="2">RES family NAD+ phosphorylase</fullName>
    </submittedName>
</protein>
<evidence type="ECO:0000259" key="1">
    <source>
        <dbReference type="SMART" id="SM00953"/>
    </source>
</evidence>
<dbReference type="SMART" id="SM00953">
    <property type="entry name" value="RES"/>
    <property type="match status" value="1"/>
</dbReference>
<organism evidence="2">
    <name type="scientific">Roseihalotalea indica</name>
    <dbReference type="NCBI Taxonomy" id="2867963"/>
    <lineage>
        <taxon>Bacteria</taxon>
        <taxon>Pseudomonadati</taxon>
        <taxon>Bacteroidota</taxon>
        <taxon>Cytophagia</taxon>
        <taxon>Cytophagales</taxon>
        <taxon>Catalimonadaceae</taxon>
        <taxon>Roseihalotalea</taxon>
    </lineage>
</organism>
<dbReference type="EMBL" id="CP120682">
    <property type="protein sequence ID" value="WKN34517.1"/>
    <property type="molecule type" value="Genomic_DNA"/>
</dbReference>
<name>A0AA49GI05_9BACT</name>
<sequence length="151" mass="17865">MKSIYRIERQTYAQLWPSQGALYGEGRWNRKGFWVIYCSESVALAKLETLANSKSLPSSRVLLEIEVDDKAPIKRIVPADLPDNWMQVPYPKELHVLTERWLQDQQYVGLQIPSRQSPQEDNYLLYPLHPQFSQWVRVLHRTPIEFDQRLK</sequence>
<reference evidence="2" key="2">
    <citation type="journal article" date="2024" name="Antonie Van Leeuwenhoek">
        <title>Roseihalotalea indica gen. nov., sp. nov., a halophilic Bacteroidetes from mesopelagic Southwest Indian Ocean with higher carbohydrate metabolic potential.</title>
        <authorList>
            <person name="Chen B."/>
            <person name="Zhang M."/>
            <person name="Lin D."/>
            <person name="Ye J."/>
            <person name="Tang K."/>
        </authorList>
    </citation>
    <scope>NUCLEOTIDE SEQUENCE</scope>
    <source>
        <strain evidence="2">TK19036</strain>
    </source>
</reference>
<proteinExistence type="predicted"/>
<dbReference type="Pfam" id="PF08808">
    <property type="entry name" value="RES"/>
    <property type="match status" value="1"/>
</dbReference>
<accession>A0AA49GI05</accession>
<reference evidence="2" key="1">
    <citation type="journal article" date="2023" name="Comput. Struct. Biotechnol. J.">
        <title>Discovery of a novel marine Bacteroidetes with a rich repertoire of carbohydrate-active enzymes.</title>
        <authorList>
            <person name="Chen B."/>
            <person name="Liu G."/>
            <person name="Chen Q."/>
            <person name="Wang H."/>
            <person name="Liu L."/>
            <person name="Tang K."/>
        </authorList>
    </citation>
    <scope>NUCLEOTIDE SEQUENCE</scope>
    <source>
        <strain evidence="2">TK19036</strain>
    </source>
</reference>
<dbReference type="InterPro" id="IPR014914">
    <property type="entry name" value="RES_dom"/>
</dbReference>
<feature type="domain" description="RES" evidence="1">
    <location>
        <begin position="16"/>
        <end position="139"/>
    </location>
</feature>
<dbReference type="AlphaFoldDB" id="A0AA49GI05"/>
<evidence type="ECO:0000313" key="2">
    <source>
        <dbReference type="EMBL" id="WKN34517.1"/>
    </source>
</evidence>